<organism evidence="1 2">
    <name type="scientific">Fusarium redolens</name>
    <dbReference type="NCBI Taxonomy" id="48865"/>
    <lineage>
        <taxon>Eukaryota</taxon>
        <taxon>Fungi</taxon>
        <taxon>Dikarya</taxon>
        <taxon>Ascomycota</taxon>
        <taxon>Pezizomycotina</taxon>
        <taxon>Sordariomycetes</taxon>
        <taxon>Hypocreomycetidae</taxon>
        <taxon>Hypocreales</taxon>
        <taxon>Nectriaceae</taxon>
        <taxon>Fusarium</taxon>
        <taxon>Fusarium redolens species complex</taxon>
    </lineage>
</organism>
<name>A0A9P9KX60_FUSRE</name>
<evidence type="ECO:0000313" key="2">
    <source>
        <dbReference type="Proteomes" id="UP000720189"/>
    </source>
</evidence>
<dbReference type="RefSeq" id="XP_046056839.1">
    <property type="nucleotide sequence ID" value="XM_046198461.1"/>
</dbReference>
<evidence type="ECO:0000313" key="1">
    <source>
        <dbReference type="EMBL" id="KAH7270071.1"/>
    </source>
</evidence>
<protein>
    <submittedName>
        <fullName evidence="1">Uncharacterized protein</fullName>
    </submittedName>
</protein>
<comment type="caution">
    <text evidence="1">The sequence shown here is derived from an EMBL/GenBank/DDBJ whole genome shotgun (WGS) entry which is preliminary data.</text>
</comment>
<accession>A0A9P9KX60</accession>
<reference evidence="1" key="1">
    <citation type="journal article" date="2021" name="Nat. Commun.">
        <title>Genetic determinants of endophytism in the Arabidopsis root mycobiome.</title>
        <authorList>
            <person name="Mesny F."/>
            <person name="Miyauchi S."/>
            <person name="Thiergart T."/>
            <person name="Pickel B."/>
            <person name="Atanasova L."/>
            <person name="Karlsson M."/>
            <person name="Huettel B."/>
            <person name="Barry K.W."/>
            <person name="Haridas S."/>
            <person name="Chen C."/>
            <person name="Bauer D."/>
            <person name="Andreopoulos W."/>
            <person name="Pangilinan J."/>
            <person name="LaButti K."/>
            <person name="Riley R."/>
            <person name="Lipzen A."/>
            <person name="Clum A."/>
            <person name="Drula E."/>
            <person name="Henrissat B."/>
            <person name="Kohler A."/>
            <person name="Grigoriev I.V."/>
            <person name="Martin F.M."/>
            <person name="Hacquard S."/>
        </authorList>
    </citation>
    <scope>NUCLEOTIDE SEQUENCE</scope>
    <source>
        <strain evidence="1">MPI-CAGE-AT-0023</strain>
    </source>
</reference>
<dbReference type="AlphaFoldDB" id="A0A9P9KX60"/>
<gene>
    <name evidence="1" type="ORF">BKA55DRAFT_683145</name>
</gene>
<dbReference type="GeneID" id="70228415"/>
<dbReference type="OrthoDB" id="5103494at2759"/>
<proteinExistence type="predicted"/>
<dbReference type="EMBL" id="JAGMUX010000001">
    <property type="protein sequence ID" value="KAH7270071.1"/>
    <property type="molecule type" value="Genomic_DNA"/>
</dbReference>
<sequence length="169" mass="18920">MSFQDTHIEAGTLVFTLPLSKSGTRQQKPKRCAGQPIYFGLTLNYESGPILWPWKGFLCSGVPLDAVCLLDGMTEVTVRADAVWNYDDNERRRITNFNKEYVKENACRAIKKWSREGSHPQPTIDAEDSALHIAQLKLGASCVRPEAERMAKVADEVENKPPGRSPVFP</sequence>
<keyword evidence="2" id="KW-1185">Reference proteome</keyword>
<dbReference type="Proteomes" id="UP000720189">
    <property type="component" value="Unassembled WGS sequence"/>
</dbReference>